<organism evidence="1 2">
    <name type="scientific">Leucogyrophana mollusca</name>
    <dbReference type="NCBI Taxonomy" id="85980"/>
    <lineage>
        <taxon>Eukaryota</taxon>
        <taxon>Fungi</taxon>
        <taxon>Dikarya</taxon>
        <taxon>Basidiomycota</taxon>
        <taxon>Agaricomycotina</taxon>
        <taxon>Agaricomycetes</taxon>
        <taxon>Agaricomycetidae</taxon>
        <taxon>Boletales</taxon>
        <taxon>Boletales incertae sedis</taxon>
        <taxon>Leucogyrophana</taxon>
    </lineage>
</organism>
<comment type="caution">
    <text evidence="1">The sequence shown here is derived from an EMBL/GenBank/DDBJ whole genome shotgun (WGS) entry which is preliminary data.</text>
</comment>
<protein>
    <submittedName>
        <fullName evidence="1">Uncharacterized protein</fullName>
    </submittedName>
</protein>
<gene>
    <name evidence="1" type="ORF">BV22DRAFT_1033676</name>
</gene>
<proteinExistence type="predicted"/>
<evidence type="ECO:0000313" key="2">
    <source>
        <dbReference type="Proteomes" id="UP000790709"/>
    </source>
</evidence>
<name>A0ACB8BJU2_9AGAM</name>
<dbReference type="EMBL" id="MU266396">
    <property type="protein sequence ID" value="KAH7925751.1"/>
    <property type="molecule type" value="Genomic_DNA"/>
</dbReference>
<reference evidence="1" key="1">
    <citation type="journal article" date="2021" name="New Phytol.">
        <title>Evolutionary innovations through gain and loss of genes in the ectomycorrhizal Boletales.</title>
        <authorList>
            <person name="Wu G."/>
            <person name="Miyauchi S."/>
            <person name="Morin E."/>
            <person name="Kuo A."/>
            <person name="Drula E."/>
            <person name="Varga T."/>
            <person name="Kohler A."/>
            <person name="Feng B."/>
            <person name="Cao Y."/>
            <person name="Lipzen A."/>
            <person name="Daum C."/>
            <person name="Hundley H."/>
            <person name="Pangilinan J."/>
            <person name="Johnson J."/>
            <person name="Barry K."/>
            <person name="LaButti K."/>
            <person name="Ng V."/>
            <person name="Ahrendt S."/>
            <person name="Min B."/>
            <person name="Choi I.G."/>
            <person name="Park H."/>
            <person name="Plett J.M."/>
            <person name="Magnuson J."/>
            <person name="Spatafora J.W."/>
            <person name="Nagy L.G."/>
            <person name="Henrissat B."/>
            <person name="Grigoriev I.V."/>
            <person name="Yang Z.L."/>
            <person name="Xu J."/>
            <person name="Martin F.M."/>
        </authorList>
    </citation>
    <scope>NUCLEOTIDE SEQUENCE</scope>
    <source>
        <strain evidence="1">KUC20120723A-06</strain>
    </source>
</reference>
<accession>A0ACB8BJU2</accession>
<evidence type="ECO:0000313" key="1">
    <source>
        <dbReference type="EMBL" id="KAH7925751.1"/>
    </source>
</evidence>
<keyword evidence="2" id="KW-1185">Reference proteome</keyword>
<dbReference type="Proteomes" id="UP000790709">
    <property type="component" value="Unassembled WGS sequence"/>
</dbReference>
<sequence>MQYAHALKLATALFACVLFAGVSAAPAPAPADCPPGRGGETGFVERSKACIEGADS</sequence>